<sequence length="235" mass="25410">MPIVQIANSKGGVGKSTIACNLATALVHAGFSVVIADCDPQFSSSSWADERQDNGKLLNVDIVQKTGKIIPALRQLTKKYDFVVVDTAGHDSVEMRAALTVSDLTIVPFKPSQLDIDVLGAMQELIENAQDAGNDKMQVAWIINMAAPNPRSKKLKETQDALNDAEGFNLLKSVLHNRDAYVESMSEGCGVVELKDKKAKTEIEALVKEVLKLTGKKAVRHGIKAKKTVKAKKSA</sequence>
<dbReference type="PANTHER" id="PTHR13696:SF96">
    <property type="entry name" value="COBQ_COBB_MIND_PARA NUCLEOTIDE BINDING DOMAIN-CONTAINING PROTEIN"/>
    <property type="match status" value="1"/>
</dbReference>
<dbReference type="Gene3D" id="3.40.50.300">
    <property type="entry name" value="P-loop containing nucleotide triphosphate hydrolases"/>
    <property type="match status" value="1"/>
</dbReference>
<organism evidence="1 2">
    <name type="scientific">Piscirickettsia salmonis</name>
    <dbReference type="NCBI Taxonomy" id="1238"/>
    <lineage>
        <taxon>Bacteria</taxon>
        <taxon>Pseudomonadati</taxon>
        <taxon>Pseudomonadota</taxon>
        <taxon>Gammaproteobacteria</taxon>
        <taxon>Thiotrichales</taxon>
        <taxon>Piscirickettsiaceae</taxon>
        <taxon>Piscirickettsia</taxon>
    </lineage>
</organism>
<dbReference type="SUPFAM" id="SSF52540">
    <property type="entry name" value="P-loop containing nucleoside triphosphate hydrolases"/>
    <property type="match status" value="1"/>
</dbReference>
<reference evidence="1 2" key="1">
    <citation type="journal article" date="2014" name="Genome Announc.">
        <title>Comparative Genome Analysis of Two Isolates of the Fish Pathogen Piscirickettsia salmonis from Different Hosts Reveals Major Differences in Virulence-Associated Secretion Systems.</title>
        <authorList>
            <person name="Bohle H."/>
            <person name="Henriquez P."/>
            <person name="Grothusen H."/>
            <person name="Navas E."/>
            <person name="Sandoval A."/>
            <person name="Bustamante F."/>
            <person name="Bustos P."/>
            <person name="Mancilla M."/>
        </authorList>
    </citation>
    <scope>NUCLEOTIDE SEQUENCE [LARGE SCALE GENOMIC DNA]</scope>
    <source>
        <strain evidence="2">B1-32597</strain>
    </source>
</reference>
<name>A0A1L6THM1_PISSA</name>
<gene>
    <name evidence="1" type="ORF">KU39_3p136</name>
</gene>
<dbReference type="OrthoDB" id="69313at2"/>
<dbReference type="CDD" id="cd02042">
    <property type="entry name" value="ParAB_family"/>
    <property type="match status" value="1"/>
</dbReference>
<evidence type="ECO:0000313" key="2">
    <source>
        <dbReference type="Proteomes" id="UP000029558"/>
    </source>
</evidence>
<dbReference type="InterPro" id="IPR002586">
    <property type="entry name" value="CobQ/CobB/MinD/ParA_Nub-bd_dom"/>
</dbReference>
<accession>A0A1L6THM1</accession>
<evidence type="ECO:0000313" key="1">
    <source>
        <dbReference type="EMBL" id="ALB24598.1"/>
    </source>
</evidence>
<geneLocation type="plasmid" evidence="1 2">
    <name>pPSB1-3</name>
</geneLocation>
<dbReference type="PIRSF" id="PIRSF009320">
    <property type="entry name" value="Nuc_binding_HP_1000"/>
    <property type="match status" value="1"/>
</dbReference>
<dbReference type="AlphaFoldDB" id="A0A1L6THM1"/>
<keyword evidence="1" id="KW-0614">Plasmid</keyword>
<dbReference type="EMBL" id="CP012511">
    <property type="protein sequence ID" value="ALB24598.1"/>
    <property type="molecule type" value="Genomic_DNA"/>
</dbReference>
<dbReference type="PANTHER" id="PTHR13696">
    <property type="entry name" value="P-LOOP CONTAINING NUCLEOSIDE TRIPHOSPHATE HYDROLASE"/>
    <property type="match status" value="1"/>
</dbReference>
<dbReference type="InterPro" id="IPR050678">
    <property type="entry name" value="DNA_Partitioning_ATPase"/>
</dbReference>
<proteinExistence type="predicted"/>
<dbReference type="InterPro" id="IPR027417">
    <property type="entry name" value="P-loop_NTPase"/>
</dbReference>
<dbReference type="RefSeq" id="WP_027243191.1">
    <property type="nucleotide sequence ID" value="NZ_CP012511.1"/>
</dbReference>
<protein>
    <submittedName>
        <fullName evidence="1">ParA</fullName>
    </submittedName>
</protein>
<dbReference type="Pfam" id="PF01656">
    <property type="entry name" value="CbiA"/>
    <property type="match status" value="1"/>
</dbReference>
<dbReference type="Proteomes" id="UP000029558">
    <property type="component" value="Plasmid pPSB1-3"/>
</dbReference>